<evidence type="ECO:0000313" key="11">
    <source>
        <dbReference type="Proteomes" id="UP000051887"/>
    </source>
</evidence>
<evidence type="ECO:0000256" key="4">
    <source>
        <dbReference type="ARBA" id="ARBA00022741"/>
    </source>
</evidence>
<dbReference type="Gene3D" id="3.40.50.300">
    <property type="entry name" value="P-loop containing nucleotide triphosphate hydrolases"/>
    <property type="match status" value="1"/>
</dbReference>
<dbReference type="Proteomes" id="UP000051887">
    <property type="component" value="Unassembled WGS sequence"/>
</dbReference>
<dbReference type="EMBL" id="CYSC01000017">
    <property type="protein sequence ID" value="CUH71247.1"/>
    <property type="molecule type" value="Genomic_DNA"/>
</dbReference>
<dbReference type="RefSeq" id="WP_058242567.1">
    <property type="nucleotide sequence ID" value="NZ_CYSB01000026.1"/>
</dbReference>
<dbReference type="InterPro" id="IPR027417">
    <property type="entry name" value="P-loop_NTPase"/>
</dbReference>
<evidence type="ECO:0000313" key="10">
    <source>
        <dbReference type="Proteomes" id="UP000051086"/>
    </source>
</evidence>
<dbReference type="HAMAP" id="MF_00836">
    <property type="entry name" value="PhnN"/>
    <property type="match status" value="1"/>
</dbReference>
<dbReference type="PANTHER" id="PTHR23117:SF8">
    <property type="entry name" value="RIBOSE 1,5-BISPHOSPHATE PHOSPHOKINASE PHNN"/>
    <property type="match status" value="1"/>
</dbReference>
<protein>
    <recommendedName>
        <fullName evidence="6">Ribose 1,5-bisphosphate phosphokinase PhnN</fullName>
        <ecNumber evidence="6">2.7.4.23</ecNumber>
    </recommendedName>
    <alternativeName>
        <fullName evidence="6">Ribose 1,5-bisphosphokinase</fullName>
    </alternativeName>
</protein>
<dbReference type="PANTHER" id="PTHR23117">
    <property type="entry name" value="GUANYLATE KINASE-RELATED"/>
    <property type="match status" value="1"/>
</dbReference>
<evidence type="ECO:0000313" key="9">
    <source>
        <dbReference type="EMBL" id="CUH71247.1"/>
    </source>
</evidence>
<feature type="binding site" evidence="6">
    <location>
        <begin position="15"/>
        <end position="22"/>
    </location>
    <ligand>
        <name>ATP</name>
        <dbReference type="ChEBI" id="CHEBI:30616"/>
    </ligand>
</feature>
<dbReference type="PROSITE" id="PS50052">
    <property type="entry name" value="GUANYLATE_KINASE_2"/>
    <property type="match status" value="1"/>
</dbReference>
<dbReference type="InterPro" id="IPR008145">
    <property type="entry name" value="GK/Ca_channel_bsu"/>
</dbReference>
<evidence type="ECO:0000256" key="6">
    <source>
        <dbReference type="HAMAP-Rule" id="MF_00836"/>
    </source>
</evidence>
<comment type="function">
    <text evidence="6">Catalyzes the phosphorylation of ribose 1,5-bisphosphate to 5-phospho-D-ribosyl alpha-1-diphosphate (PRPP).</text>
</comment>
<accession>A0A0P1FEP6</accession>
<evidence type="ECO:0000256" key="1">
    <source>
        <dbReference type="ARBA" id="ARBA00000373"/>
    </source>
</evidence>
<dbReference type="GO" id="GO:0006015">
    <property type="term" value="P:5-phosphoribose 1-diphosphate biosynthetic process"/>
    <property type="evidence" value="ECO:0007669"/>
    <property type="project" value="UniProtKB-UniRule"/>
</dbReference>
<dbReference type="Pfam" id="PF13671">
    <property type="entry name" value="AAA_33"/>
    <property type="match status" value="1"/>
</dbReference>
<keyword evidence="4 6" id="KW-0547">Nucleotide-binding</keyword>
<evidence type="ECO:0000256" key="2">
    <source>
        <dbReference type="ARBA" id="ARBA00005069"/>
    </source>
</evidence>
<evidence type="ECO:0000313" key="8">
    <source>
        <dbReference type="EMBL" id="CUH66518.1"/>
    </source>
</evidence>
<dbReference type="GO" id="GO:0005829">
    <property type="term" value="C:cytosol"/>
    <property type="evidence" value="ECO:0007669"/>
    <property type="project" value="TreeGrafter"/>
</dbReference>
<name>A0A0P1FEP6_9RHOB</name>
<dbReference type="OrthoDB" id="341217at2"/>
<keyword evidence="10" id="KW-1185">Reference proteome</keyword>
<dbReference type="GO" id="GO:0019634">
    <property type="term" value="P:organic phosphonate metabolic process"/>
    <property type="evidence" value="ECO:0007669"/>
    <property type="project" value="UniProtKB-UniRule"/>
</dbReference>
<keyword evidence="3 6" id="KW-0808">Transferase</keyword>
<dbReference type="InterPro" id="IPR008144">
    <property type="entry name" value="Guanylate_kin-like_dom"/>
</dbReference>
<dbReference type="UniPathway" id="UPA00087">
    <property type="reaction ID" value="UER00175"/>
</dbReference>
<dbReference type="NCBIfam" id="TIGR02322">
    <property type="entry name" value="phosphon_PhnN"/>
    <property type="match status" value="1"/>
</dbReference>
<keyword evidence="9" id="KW-0418">Kinase</keyword>
<evidence type="ECO:0000256" key="5">
    <source>
        <dbReference type="ARBA" id="ARBA00022840"/>
    </source>
</evidence>
<keyword evidence="5 6" id="KW-0067">ATP-binding</keyword>
<reference evidence="8 10" key="2">
    <citation type="submission" date="2015-09" db="EMBL/GenBank/DDBJ databases">
        <authorList>
            <person name="Rodrigo-Torres L."/>
            <person name="Arahal D.R."/>
        </authorList>
    </citation>
    <scope>NUCLEOTIDE SEQUENCE [LARGE SCALE GENOMIC DNA]</scope>
    <source>
        <strain evidence="8 10">CECT 5118</strain>
    </source>
</reference>
<dbReference type="GO" id="GO:0033863">
    <property type="term" value="F:ribose 1,5-bisphosphate phosphokinase activity"/>
    <property type="evidence" value="ECO:0007669"/>
    <property type="project" value="UniProtKB-UniRule"/>
</dbReference>
<reference evidence="9 11" key="1">
    <citation type="submission" date="2015-09" db="EMBL/GenBank/DDBJ databases">
        <authorList>
            <consortium name="Swine Surveillance"/>
        </authorList>
    </citation>
    <scope>NUCLEOTIDE SEQUENCE [LARGE SCALE GENOMIC DNA]</scope>
    <source>
        <strain evidence="9 11">5120</strain>
    </source>
</reference>
<dbReference type="GO" id="GO:0005524">
    <property type="term" value="F:ATP binding"/>
    <property type="evidence" value="ECO:0007669"/>
    <property type="project" value="UniProtKB-KW"/>
</dbReference>
<dbReference type="AlphaFoldDB" id="A0A0P1FEP6"/>
<sequence length="185" mass="19490">MSRTVPPGRFIAVVGPSGAGKDSVMEAYCAAHPDVVRARRVITRSAEAVGEEADGVSPAEFDALAADGGFVLHWQAHGLSYGIPASIDAALAEGRDVMANLSRSVLPLLQDQFARSAIVLITAPAEVLAMRLAARGRETPEEQARRLKRAQFQLAEGLDPIVIQNEGTLAEAVAGIEAALQPERA</sequence>
<dbReference type="SUPFAM" id="SSF52540">
    <property type="entry name" value="P-loop containing nucleoside triphosphate hydrolases"/>
    <property type="match status" value="1"/>
</dbReference>
<evidence type="ECO:0000256" key="3">
    <source>
        <dbReference type="ARBA" id="ARBA00022679"/>
    </source>
</evidence>
<dbReference type="InterPro" id="IPR012699">
    <property type="entry name" value="PhnN"/>
</dbReference>
<gene>
    <name evidence="6 9" type="primary">phnN</name>
    <name evidence="8" type="ORF">TL5118_01800</name>
    <name evidence="9" type="ORF">TL5120_01033</name>
</gene>
<comment type="pathway">
    <text evidence="2 6">Metabolic intermediate biosynthesis; 5-phospho-alpha-D-ribose 1-diphosphate biosynthesis; 5-phospho-alpha-D-ribose 1-diphosphate from D-ribose 5-phosphate (route II): step 3/3.</text>
</comment>
<organism evidence="9 11">
    <name type="scientific">Thalassovita autumnalis</name>
    <dbReference type="NCBI Taxonomy" id="2072972"/>
    <lineage>
        <taxon>Bacteria</taxon>
        <taxon>Pseudomonadati</taxon>
        <taxon>Pseudomonadota</taxon>
        <taxon>Alphaproteobacteria</taxon>
        <taxon>Rhodobacterales</taxon>
        <taxon>Roseobacteraceae</taxon>
        <taxon>Thalassovita</taxon>
    </lineage>
</organism>
<proteinExistence type="inferred from homology"/>
<evidence type="ECO:0000259" key="7">
    <source>
        <dbReference type="PROSITE" id="PS50052"/>
    </source>
</evidence>
<dbReference type="EMBL" id="CYSB01000026">
    <property type="protein sequence ID" value="CUH66518.1"/>
    <property type="molecule type" value="Genomic_DNA"/>
</dbReference>
<comment type="similarity">
    <text evidence="6">Belongs to the ribose 1,5-bisphosphokinase family.</text>
</comment>
<dbReference type="Proteomes" id="UP000051086">
    <property type="component" value="Unassembled WGS sequence"/>
</dbReference>
<dbReference type="EC" id="2.7.4.23" evidence="6"/>
<dbReference type="SMART" id="SM00072">
    <property type="entry name" value="GuKc"/>
    <property type="match status" value="1"/>
</dbReference>
<comment type="catalytic activity">
    <reaction evidence="1 6">
        <text>alpha-D-ribose 1,5-bisphosphate + ATP = 5-phospho-alpha-D-ribose 1-diphosphate + ADP</text>
        <dbReference type="Rhea" id="RHEA:20109"/>
        <dbReference type="ChEBI" id="CHEBI:30616"/>
        <dbReference type="ChEBI" id="CHEBI:58017"/>
        <dbReference type="ChEBI" id="CHEBI:68688"/>
        <dbReference type="ChEBI" id="CHEBI:456216"/>
        <dbReference type="EC" id="2.7.4.23"/>
    </reaction>
</comment>
<feature type="domain" description="Guanylate kinase-like" evidence="7">
    <location>
        <begin position="8"/>
        <end position="181"/>
    </location>
</feature>